<dbReference type="EMBL" id="LRQI01000023">
    <property type="protein sequence ID" value="KXA39740.1"/>
    <property type="molecule type" value="Genomic_DNA"/>
</dbReference>
<keyword evidence="1" id="KW-1133">Transmembrane helix</keyword>
<dbReference type="PROSITE" id="PS51257">
    <property type="entry name" value="PROKAR_LIPOPROTEIN"/>
    <property type="match status" value="1"/>
</dbReference>
<comment type="caution">
    <text evidence="2">The sequence shown here is derived from an EMBL/GenBank/DDBJ whole genome shotgun (WGS) entry which is preliminary data.</text>
</comment>
<gene>
    <name evidence="2" type="ORF">HMPREF3225_00517</name>
</gene>
<keyword evidence="1" id="KW-0812">Transmembrane</keyword>
<keyword evidence="1" id="KW-0472">Membrane</keyword>
<proteinExistence type="predicted"/>
<dbReference type="PANTHER" id="PTHR37692:SF1">
    <property type="entry name" value="DUF420 DOMAIN-CONTAINING PROTEIN"/>
    <property type="match status" value="1"/>
</dbReference>
<dbReference type="Proteomes" id="UP000070063">
    <property type="component" value="Unassembled WGS sequence"/>
</dbReference>
<feature type="transmembrane region" description="Helical" evidence="1">
    <location>
        <begin position="117"/>
        <end position="141"/>
    </location>
</feature>
<evidence type="ECO:0000313" key="3">
    <source>
        <dbReference type="Proteomes" id="UP000070063"/>
    </source>
</evidence>
<reference evidence="2 3" key="1">
    <citation type="submission" date="2016-01" db="EMBL/GenBank/DDBJ databases">
        <authorList>
            <person name="Mitreva M."/>
            <person name="Pepin K.H."/>
            <person name="Mihindukulasuriya K.A."/>
            <person name="Fulton R."/>
            <person name="Fronick C."/>
            <person name="O'Laughlin M."/>
            <person name="Miner T."/>
            <person name="Herter B."/>
            <person name="Rosa B.A."/>
            <person name="Cordes M."/>
            <person name="Tomlinson C."/>
            <person name="Wollam A."/>
            <person name="Palsikar V.B."/>
            <person name="Mardis E.R."/>
            <person name="Wilson R.K."/>
        </authorList>
    </citation>
    <scope>NUCLEOTIDE SEQUENCE [LARGE SCALE GENOMIC DNA]</scope>
    <source>
        <strain evidence="2 3">MJR7738</strain>
    </source>
</reference>
<dbReference type="PANTHER" id="PTHR37692">
    <property type="entry name" value="HYPOTHETICAL MEMBRANE SPANNING PROTEIN"/>
    <property type="match status" value="1"/>
</dbReference>
<dbReference type="InterPro" id="IPR007352">
    <property type="entry name" value="DUF420"/>
</dbReference>
<organism evidence="2 3">
    <name type="scientific">Staphylococcus lugdunensis</name>
    <dbReference type="NCBI Taxonomy" id="28035"/>
    <lineage>
        <taxon>Bacteria</taxon>
        <taxon>Bacillati</taxon>
        <taxon>Bacillota</taxon>
        <taxon>Bacilli</taxon>
        <taxon>Bacillales</taxon>
        <taxon>Staphylococcaceae</taxon>
        <taxon>Staphylococcus</taxon>
    </lineage>
</organism>
<dbReference type="Pfam" id="PF04238">
    <property type="entry name" value="DUF420"/>
    <property type="match status" value="1"/>
</dbReference>
<evidence type="ECO:0008006" key="4">
    <source>
        <dbReference type="Google" id="ProtNLM"/>
    </source>
</evidence>
<evidence type="ECO:0000256" key="1">
    <source>
        <dbReference type="SAM" id="Phobius"/>
    </source>
</evidence>
<protein>
    <recommendedName>
        <fullName evidence="4">DUF420 domain-containing protein</fullName>
    </recommendedName>
</protein>
<feature type="transmembrane region" description="Helical" evidence="1">
    <location>
        <begin position="43"/>
        <end position="63"/>
    </location>
</feature>
<evidence type="ECO:0000313" key="2">
    <source>
        <dbReference type="EMBL" id="KXA39740.1"/>
    </source>
</evidence>
<dbReference type="AlphaFoldDB" id="A0ABD4EI20"/>
<accession>A0ABD4EI20</accession>
<sequence length="156" mass="17351">MKFMNVPILPTISTSCIVISAILIAIGWWQIWHRHVNAHKKTMLWAAVFALTFFIIYATRTVFIGNTDFGGPDSLRPFYKGFLFFHINLATLGGIGGLVQIITAFKDKFNIHRKIGPTASVIWFLTAITGVTVYILLYVLYPGGETTSVIKATLGL</sequence>
<name>A0ABD4EI20_STALU</name>
<feature type="transmembrane region" description="Helical" evidence="1">
    <location>
        <begin position="12"/>
        <end position="31"/>
    </location>
</feature>
<feature type="transmembrane region" description="Helical" evidence="1">
    <location>
        <begin position="83"/>
        <end position="105"/>
    </location>
</feature>